<dbReference type="STRING" id="1499966.U14_01102"/>
<dbReference type="InterPro" id="IPR027805">
    <property type="entry name" value="Transposase_HTH_dom"/>
</dbReference>
<name>A0A0S6VXC5_9BACT</name>
<feature type="region of interest" description="Disordered" evidence="1">
    <location>
        <begin position="1"/>
        <end position="36"/>
    </location>
</feature>
<feature type="domain" description="Transposase Helix-turn-helix" evidence="2">
    <location>
        <begin position="35"/>
        <end position="86"/>
    </location>
</feature>
<organism evidence="3">
    <name type="scientific">Candidatus Moduliflexus flocculans</name>
    <dbReference type="NCBI Taxonomy" id="1499966"/>
    <lineage>
        <taxon>Bacteria</taxon>
        <taxon>Candidatus Moduliflexota</taxon>
        <taxon>Candidatus Moduliflexia</taxon>
        <taxon>Candidatus Moduliflexales</taxon>
        <taxon>Candidatus Moduliflexaceae</taxon>
    </lineage>
</organism>
<dbReference type="Pfam" id="PF13613">
    <property type="entry name" value="HTH_Tnp_4"/>
    <property type="match status" value="1"/>
</dbReference>
<evidence type="ECO:0000259" key="2">
    <source>
        <dbReference type="Pfam" id="PF13613"/>
    </source>
</evidence>
<reference evidence="3" key="1">
    <citation type="journal article" date="2015" name="PeerJ">
        <title>First genomic representation of candidate bacterial phylum KSB3 points to enhanced environmental sensing as a trigger of wastewater bulking.</title>
        <authorList>
            <person name="Sekiguchi Y."/>
            <person name="Ohashi A."/>
            <person name="Parks D.H."/>
            <person name="Yamauchi T."/>
            <person name="Tyson G.W."/>
            <person name="Hugenholtz P."/>
        </authorList>
    </citation>
    <scope>NUCLEOTIDE SEQUENCE [LARGE SCALE GENOMIC DNA]</scope>
</reference>
<evidence type="ECO:0000313" key="3">
    <source>
        <dbReference type="EMBL" id="GAK49878.1"/>
    </source>
</evidence>
<protein>
    <recommendedName>
        <fullName evidence="2">Transposase Helix-turn-helix domain-containing protein</fullName>
    </recommendedName>
</protein>
<dbReference type="EMBL" id="DF820455">
    <property type="protein sequence ID" value="GAK49878.1"/>
    <property type="molecule type" value="Genomic_DNA"/>
</dbReference>
<evidence type="ECO:0000313" key="4">
    <source>
        <dbReference type="Proteomes" id="UP000030700"/>
    </source>
</evidence>
<feature type="compositionally biased region" description="Basic and acidic residues" evidence="1">
    <location>
        <begin position="117"/>
        <end position="135"/>
    </location>
</feature>
<dbReference type="AlphaFoldDB" id="A0A0S6VXC5"/>
<sequence>MLPVFTTSDQEMQQERYAAKQARRQRQPGAGQKGKLPTSSEKLVFIQSYWKVYPTYDVLGCQFGLARSNACTNVHALWSVLERTLKTLGVFPGRSFSSVEELHAACGEIRELLIDATEREQNRPQDDEKQRDTYSGKKNAIPSKIW</sequence>
<keyword evidence="4" id="KW-1185">Reference proteome</keyword>
<feature type="region of interest" description="Disordered" evidence="1">
    <location>
        <begin position="117"/>
        <end position="146"/>
    </location>
</feature>
<feature type="compositionally biased region" description="Polar residues" evidence="1">
    <location>
        <begin position="1"/>
        <end position="11"/>
    </location>
</feature>
<accession>A0A0S6VXC5</accession>
<dbReference type="Proteomes" id="UP000030700">
    <property type="component" value="Unassembled WGS sequence"/>
</dbReference>
<evidence type="ECO:0000256" key="1">
    <source>
        <dbReference type="SAM" id="MobiDB-lite"/>
    </source>
</evidence>
<proteinExistence type="predicted"/>
<gene>
    <name evidence="3" type="ORF">U14_01102</name>
</gene>
<dbReference type="HOGENOM" id="CLU_138365_0_0_0"/>